<accession>A0A9N8M9H3</accession>
<proteinExistence type="predicted"/>
<feature type="non-terminal residue" evidence="2">
    <location>
        <position position="312"/>
    </location>
</feature>
<feature type="compositionally biased region" description="Polar residues" evidence="1">
    <location>
        <begin position="8"/>
        <end position="37"/>
    </location>
</feature>
<organism evidence="2 3">
    <name type="scientific">Tilletia laevis</name>
    <dbReference type="NCBI Taxonomy" id="157183"/>
    <lineage>
        <taxon>Eukaryota</taxon>
        <taxon>Fungi</taxon>
        <taxon>Dikarya</taxon>
        <taxon>Basidiomycota</taxon>
        <taxon>Ustilaginomycotina</taxon>
        <taxon>Exobasidiomycetes</taxon>
        <taxon>Tilletiales</taxon>
        <taxon>Tilletiaceae</taxon>
        <taxon>Tilletia</taxon>
    </lineage>
</organism>
<gene>
    <name evidence="2" type="ORF">JKILLFL_G7873</name>
</gene>
<comment type="caution">
    <text evidence="2">The sequence shown here is derived from an EMBL/GenBank/DDBJ whole genome shotgun (WGS) entry which is preliminary data.</text>
</comment>
<dbReference type="EMBL" id="CAJHJF010008028">
    <property type="protein sequence ID" value="CAD6965341.1"/>
    <property type="molecule type" value="Genomic_DNA"/>
</dbReference>
<sequence length="312" mass="32430">MAAMAVSAAQTGSNSPTSFDAAANTDNLPAQARQHQYQYHGMPQTKGEERSVAADMLPDETESESQSIASVKQQGDAPASAGVASSRRAQALGAQVLKDESASQDNSAASVSANQDDMSRRAMGTNVLTDNTASEHKSLASVQQESRSMGANVLPDDTASEHKGLASVQQQSRAVGDDVLPDNTASEDKGLASVQQARDFTAQAIPDNSNGEDKALFDAHQENESRDVPSLAAGAASVKSLPVLGGASTNKQVRGFTPFLKPKVLPAVKNNAIHLNKLVGVKVAGVTRGIKPLVAPKVIPAVKNNAIKADKL</sequence>
<evidence type="ECO:0000313" key="2">
    <source>
        <dbReference type="EMBL" id="CAD6965341.1"/>
    </source>
</evidence>
<protein>
    <submittedName>
        <fullName evidence="2">Uncharacterized protein</fullName>
    </submittedName>
</protein>
<dbReference type="Proteomes" id="UP000836404">
    <property type="component" value="Unassembled WGS sequence"/>
</dbReference>
<feature type="compositionally biased region" description="Polar residues" evidence="1">
    <location>
        <begin position="140"/>
        <end position="149"/>
    </location>
</feature>
<evidence type="ECO:0000256" key="1">
    <source>
        <dbReference type="SAM" id="MobiDB-lite"/>
    </source>
</evidence>
<reference evidence="2 3" key="1">
    <citation type="submission" date="2020-10" db="EMBL/GenBank/DDBJ databases">
        <authorList>
            <person name="Sedaghatjoo S."/>
        </authorList>
    </citation>
    <scope>NUCLEOTIDE SEQUENCE [LARGE SCALE GENOMIC DNA]</scope>
    <source>
        <strain evidence="2 3">LLFL</strain>
    </source>
</reference>
<dbReference type="AlphaFoldDB" id="A0A9N8M9H3"/>
<feature type="compositionally biased region" description="Polar residues" evidence="1">
    <location>
        <begin position="103"/>
        <end position="116"/>
    </location>
</feature>
<keyword evidence="3" id="KW-1185">Reference proteome</keyword>
<feature type="compositionally biased region" description="Polar residues" evidence="1">
    <location>
        <begin position="64"/>
        <end position="73"/>
    </location>
</feature>
<feature type="region of interest" description="Disordered" evidence="1">
    <location>
        <begin position="1"/>
        <end position="191"/>
    </location>
</feature>
<evidence type="ECO:0000313" key="3">
    <source>
        <dbReference type="Proteomes" id="UP000836404"/>
    </source>
</evidence>
<name>A0A9N8M9H3_9BASI</name>